<dbReference type="NCBIfam" id="TIGR00611">
    <property type="entry name" value="recf"/>
    <property type="match status" value="1"/>
</dbReference>
<dbReference type="Gene3D" id="3.40.50.300">
    <property type="entry name" value="P-loop containing nucleotide triphosphate hydrolases"/>
    <property type="match status" value="1"/>
</dbReference>
<dbReference type="RefSeq" id="WP_119540013.1">
    <property type="nucleotide sequence ID" value="NZ_QYRN01000005.1"/>
</dbReference>
<keyword evidence="8 9" id="KW-0238">DNA-binding</keyword>
<dbReference type="SMART" id="SM00382">
    <property type="entry name" value="AAA"/>
    <property type="match status" value="1"/>
</dbReference>
<dbReference type="GO" id="GO:0009432">
    <property type="term" value="P:SOS response"/>
    <property type="evidence" value="ECO:0007669"/>
    <property type="project" value="UniProtKB-UniRule"/>
</dbReference>
<evidence type="ECO:0000256" key="2">
    <source>
        <dbReference type="ARBA" id="ARBA00008016"/>
    </source>
</evidence>
<evidence type="ECO:0000256" key="9">
    <source>
        <dbReference type="HAMAP-Rule" id="MF_00365"/>
    </source>
</evidence>
<dbReference type="PROSITE" id="PS00618">
    <property type="entry name" value="RECF_2"/>
    <property type="match status" value="1"/>
</dbReference>
<name>A0A3A1WLT3_9HYPH</name>
<dbReference type="SUPFAM" id="SSF52540">
    <property type="entry name" value="P-loop containing nucleoside triphosphate hydrolases"/>
    <property type="match status" value="1"/>
</dbReference>
<keyword evidence="7 9" id="KW-0067">ATP-binding</keyword>
<keyword evidence="5 9" id="KW-0235">DNA replication</keyword>
<sequence length="385" mass="41080">MDRTPDARLRVTGLGLVDFRNYETLNLSIGSRFVVLHGDNGSGKTNLLEALSLLSPGKGLRRAAYGEIARAGTGGTSATGGFSVRARLAGTLPADEPTDILTLVRPDEGAPARVLRIDGTTARSTDELLEFLRVIWLTPAMDGLFTGPAADRRRFLDRMVLTVDPEHGRRTLDYEKAMRGRNRLLAEDRFDDRWLAGIERQMAELGLAIALARADLVARLAGLLDAASASPFPVAELDLPSGYEDLGLEGAAVDLEDRAAERLARRRMADRAAGRTLEGPHRGDLLVAHRAKAMSAALSSTGEQKALLIGLVLAHARLVEAASGMAPVLLLDEIAAHLDPGRRAALFDILDGLGVQSFLTGTDAALFEALGGRAQMLRVANGAVT</sequence>
<keyword evidence="9 10" id="KW-0234">DNA repair</keyword>
<evidence type="ECO:0000256" key="4">
    <source>
        <dbReference type="ARBA" id="ARBA00022490"/>
    </source>
</evidence>
<keyword evidence="13" id="KW-1185">Reference proteome</keyword>
<dbReference type="InterPro" id="IPR001238">
    <property type="entry name" value="DNA-binding_RecF"/>
</dbReference>
<keyword evidence="4 9" id="KW-0963">Cytoplasm</keyword>
<dbReference type="InterPro" id="IPR003593">
    <property type="entry name" value="AAA+_ATPase"/>
</dbReference>
<evidence type="ECO:0000256" key="10">
    <source>
        <dbReference type="RuleBase" id="RU000578"/>
    </source>
</evidence>
<dbReference type="PANTHER" id="PTHR32182:SF0">
    <property type="entry name" value="DNA REPLICATION AND REPAIR PROTEIN RECF"/>
    <property type="match status" value="1"/>
</dbReference>
<proteinExistence type="inferred from homology"/>
<keyword evidence="9 10" id="KW-0227">DNA damage</keyword>
<dbReference type="InterPro" id="IPR003395">
    <property type="entry name" value="RecF/RecN/SMC_N"/>
</dbReference>
<evidence type="ECO:0000256" key="3">
    <source>
        <dbReference type="ARBA" id="ARBA00020170"/>
    </source>
</evidence>
<dbReference type="GO" id="GO:0005524">
    <property type="term" value="F:ATP binding"/>
    <property type="evidence" value="ECO:0007669"/>
    <property type="project" value="UniProtKB-UniRule"/>
</dbReference>
<organism evidence="12 13">
    <name type="scientific">Aureimonas flava</name>
    <dbReference type="NCBI Taxonomy" id="2320271"/>
    <lineage>
        <taxon>Bacteria</taxon>
        <taxon>Pseudomonadati</taxon>
        <taxon>Pseudomonadota</taxon>
        <taxon>Alphaproteobacteria</taxon>
        <taxon>Hyphomicrobiales</taxon>
        <taxon>Aurantimonadaceae</taxon>
        <taxon>Aureimonas</taxon>
    </lineage>
</organism>
<comment type="function">
    <text evidence="9 10">The RecF protein is involved in DNA metabolism; it is required for DNA replication and normal SOS inducibility. RecF binds preferentially to single-stranded, linear DNA. It also seems to bind ATP.</text>
</comment>
<dbReference type="PANTHER" id="PTHR32182">
    <property type="entry name" value="DNA REPLICATION AND REPAIR PROTEIN RECF"/>
    <property type="match status" value="1"/>
</dbReference>
<dbReference type="Proteomes" id="UP000265750">
    <property type="component" value="Unassembled WGS sequence"/>
</dbReference>
<dbReference type="GO" id="GO:0006260">
    <property type="term" value="P:DNA replication"/>
    <property type="evidence" value="ECO:0007669"/>
    <property type="project" value="UniProtKB-UniRule"/>
</dbReference>
<dbReference type="Pfam" id="PF02463">
    <property type="entry name" value="SMC_N"/>
    <property type="match status" value="1"/>
</dbReference>
<dbReference type="HAMAP" id="MF_00365">
    <property type="entry name" value="RecF"/>
    <property type="match status" value="1"/>
</dbReference>
<evidence type="ECO:0000256" key="5">
    <source>
        <dbReference type="ARBA" id="ARBA00022705"/>
    </source>
</evidence>
<dbReference type="PROSITE" id="PS00617">
    <property type="entry name" value="RECF_1"/>
    <property type="match status" value="1"/>
</dbReference>
<dbReference type="InterPro" id="IPR042174">
    <property type="entry name" value="RecF_2"/>
</dbReference>
<keyword evidence="6 9" id="KW-0547">Nucleotide-binding</keyword>
<dbReference type="GO" id="GO:0003697">
    <property type="term" value="F:single-stranded DNA binding"/>
    <property type="evidence" value="ECO:0007669"/>
    <property type="project" value="UniProtKB-UniRule"/>
</dbReference>
<evidence type="ECO:0000313" key="13">
    <source>
        <dbReference type="Proteomes" id="UP000265750"/>
    </source>
</evidence>
<feature type="binding site" evidence="9">
    <location>
        <begin position="38"/>
        <end position="45"/>
    </location>
    <ligand>
        <name>ATP</name>
        <dbReference type="ChEBI" id="CHEBI:30616"/>
    </ligand>
</feature>
<dbReference type="AlphaFoldDB" id="A0A3A1WLT3"/>
<feature type="domain" description="AAA+ ATPase" evidence="11">
    <location>
        <begin position="30"/>
        <end position="380"/>
    </location>
</feature>
<reference evidence="13" key="1">
    <citation type="submission" date="2018-09" db="EMBL/GenBank/DDBJ databases">
        <authorList>
            <person name="Tuo L."/>
        </authorList>
    </citation>
    <scope>NUCLEOTIDE SEQUENCE [LARGE SCALE GENOMIC DNA]</scope>
    <source>
        <strain evidence="13">M2BS4Y-1</strain>
    </source>
</reference>
<dbReference type="EMBL" id="QYRN01000005">
    <property type="protein sequence ID" value="RIY00811.1"/>
    <property type="molecule type" value="Genomic_DNA"/>
</dbReference>
<protein>
    <recommendedName>
        <fullName evidence="3 9">DNA replication and repair protein RecF</fullName>
    </recommendedName>
</protein>
<dbReference type="GO" id="GO:0005737">
    <property type="term" value="C:cytoplasm"/>
    <property type="evidence" value="ECO:0007669"/>
    <property type="project" value="UniProtKB-SubCell"/>
</dbReference>
<evidence type="ECO:0000313" key="12">
    <source>
        <dbReference type="EMBL" id="RIY00811.1"/>
    </source>
</evidence>
<evidence type="ECO:0000259" key="11">
    <source>
        <dbReference type="SMART" id="SM00382"/>
    </source>
</evidence>
<dbReference type="Gene3D" id="1.20.1050.90">
    <property type="entry name" value="RecF/RecN/SMC, N-terminal domain"/>
    <property type="match status" value="1"/>
</dbReference>
<dbReference type="InterPro" id="IPR027417">
    <property type="entry name" value="P-loop_NTPase"/>
</dbReference>
<dbReference type="GO" id="GO:0000731">
    <property type="term" value="P:DNA synthesis involved in DNA repair"/>
    <property type="evidence" value="ECO:0007669"/>
    <property type="project" value="TreeGrafter"/>
</dbReference>
<comment type="similarity">
    <text evidence="2 9 10">Belongs to the RecF family.</text>
</comment>
<dbReference type="InterPro" id="IPR018078">
    <property type="entry name" value="DNA-binding_RecF_CS"/>
</dbReference>
<accession>A0A3A1WLT3</accession>
<dbReference type="GO" id="GO:0006302">
    <property type="term" value="P:double-strand break repair"/>
    <property type="evidence" value="ECO:0007669"/>
    <property type="project" value="TreeGrafter"/>
</dbReference>
<evidence type="ECO:0000256" key="1">
    <source>
        <dbReference type="ARBA" id="ARBA00004496"/>
    </source>
</evidence>
<comment type="subcellular location">
    <subcellularLocation>
        <location evidence="1 9 10">Cytoplasm</location>
    </subcellularLocation>
</comment>
<evidence type="ECO:0000256" key="8">
    <source>
        <dbReference type="ARBA" id="ARBA00023125"/>
    </source>
</evidence>
<evidence type="ECO:0000256" key="6">
    <source>
        <dbReference type="ARBA" id="ARBA00022741"/>
    </source>
</evidence>
<comment type="caution">
    <text evidence="12">The sequence shown here is derived from an EMBL/GenBank/DDBJ whole genome shotgun (WGS) entry which is preliminary data.</text>
</comment>
<gene>
    <name evidence="9 12" type="primary">recF</name>
    <name evidence="12" type="ORF">D3218_10400</name>
</gene>
<evidence type="ECO:0000256" key="7">
    <source>
        <dbReference type="ARBA" id="ARBA00022840"/>
    </source>
</evidence>
<keyword evidence="9 10" id="KW-0742">SOS response</keyword>
<dbReference type="OrthoDB" id="9803889at2"/>